<evidence type="ECO:0000256" key="1">
    <source>
        <dbReference type="SAM" id="Phobius"/>
    </source>
</evidence>
<accession>A0A859FAK7</accession>
<reference evidence="3" key="1">
    <citation type="submission" date="2019-07" db="EMBL/GenBank/DDBJ databases">
        <title>Bacillus alkalisoli sp. nov. isolated from saline soil.</title>
        <authorList>
            <person name="Sun J.-Q."/>
            <person name="Xu L."/>
        </authorList>
    </citation>
    <scope>NUCLEOTIDE SEQUENCE [LARGE SCALE GENOMIC DNA]</scope>
    <source>
        <strain evidence="3">M4U3P1</strain>
    </source>
</reference>
<keyword evidence="3" id="KW-1185">Reference proteome</keyword>
<keyword evidence="1" id="KW-0812">Transmembrane</keyword>
<gene>
    <name evidence="2" type="ORF">FLK61_23720</name>
</gene>
<dbReference type="Proteomes" id="UP000318138">
    <property type="component" value="Chromosome"/>
</dbReference>
<feature type="transmembrane region" description="Helical" evidence="1">
    <location>
        <begin position="99"/>
        <end position="115"/>
    </location>
</feature>
<sequence>MSPTVFTILLVVVFFACNFLFSFFNKSATRRLKDSKLGIVSAVVGYMAIFIGGSVALYQGFEPGEDALPPGVLTLLVAFVLALQTALDYLFIKKDARKLAVGGVGIVLIAILYAFS</sequence>
<keyword evidence="1" id="KW-1133">Transmembrane helix</keyword>
<protein>
    <recommendedName>
        <fullName evidence="4">EamA domain-containing protein</fullName>
    </recommendedName>
</protein>
<dbReference type="AlphaFoldDB" id="A0A859FAK7"/>
<evidence type="ECO:0000313" key="3">
    <source>
        <dbReference type="Proteomes" id="UP000318138"/>
    </source>
</evidence>
<feature type="transmembrane region" description="Helical" evidence="1">
    <location>
        <begin position="6"/>
        <end position="25"/>
    </location>
</feature>
<evidence type="ECO:0008006" key="4">
    <source>
        <dbReference type="Google" id="ProtNLM"/>
    </source>
</evidence>
<feature type="transmembrane region" description="Helical" evidence="1">
    <location>
        <begin position="37"/>
        <end position="59"/>
    </location>
</feature>
<feature type="transmembrane region" description="Helical" evidence="1">
    <location>
        <begin position="71"/>
        <end position="92"/>
    </location>
</feature>
<proteinExistence type="predicted"/>
<dbReference type="EMBL" id="CP041372">
    <property type="protein sequence ID" value="QKS69802.1"/>
    <property type="molecule type" value="Genomic_DNA"/>
</dbReference>
<organism evidence="2 3">
    <name type="scientific">Paenalkalicoccus suaedae</name>
    <dbReference type="NCBI Taxonomy" id="2592382"/>
    <lineage>
        <taxon>Bacteria</taxon>
        <taxon>Bacillati</taxon>
        <taxon>Bacillota</taxon>
        <taxon>Bacilli</taxon>
        <taxon>Bacillales</taxon>
        <taxon>Bacillaceae</taxon>
        <taxon>Paenalkalicoccus</taxon>
    </lineage>
</organism>
<dbReference type="KEGG" id="psua:FLK61_23720"/>
<keyword evidence="1" id="KW-0472">Membrane</keyword>
<evidence type="ECO:0000313" key="2">
    <source>
        <dbReference type="EMBL" id="QKS69802.1"/>
    </source>
</evidence>
<dbReference type="RefSeq" id="WP_176007846.1">
    <property type="nucleotide sequence ID" value="NZ_CP041372.2"/>
</dbReference>
<name>A0A859FAK7_9BACI</name>